<sequence length="193" mass="22567">MRKLLSLLLISSIVLVACGQEKINEEQQDKPKEGNTVKSNQVKIDKKEEKSTNEKNTKQDLEKEQPNAQSTNVDQYYDYNQQQKMNYEDDNKILNNKEITDQDWNQQGEPTQSDQMQYTNETNASYASSGSTYVQYDPNNKYMNLPNQEWRKNTGDGLSSGEKQTMYEIENGTYQGEDEEQIYEALKFYEQNY</sequence>
<protein>
    <recommendedName>
        <fullName evidence="5">Lipoprotein</fullName>
    </recommendedName>
</protein>
<dbReference type="Proteomes" id="UP000751852">
    <property type="component" value="Unassembled WGS sequence"/>
</dbReference>
<evidence type="ECO:0000256" key="1">
    <source>
        <dbReference type="SAM" id="MobiDB-lite"/>
    </source>
</evidence>
<evidence type="ECO:0008006" key="5">
    <source>
        <dbReference type="Google" id="ProtNLM"/>
    </source>
</evidence>
<evidence type="ECO:0000256" key="2">
    <source>
        <dbReference type="SAM" id="SignalP"/>
    </source>
</evidence>
<accession>A0ABS0T8Z6</accession>
<feature type="compositionally biased region" description="Basic and acidic residues" evidence="1">
    <location>
        <begin position="24"/>
        <end position="35"/>
    </location>
</feature>
<reference evidence="3 4" key="1">
    <citation type="submission" date="2020-04" db="EMBL/GenBank/DDBJ databases">
        <title>Staphylococcus species from domestic dog.</title>
        <authorList>
            <person name="Paterson G.K."/>
        </authorList>
    </citation>
    <scope>NUCLEOTIDE SEQUENCE [LARGE SCALE GENOMIC DNA]</scope>
    <source>
        <strain evidence="3 4">H16/1A</strain>
    </source>
</reference>
<proteinExistence type="predicted"/>
<evidence type="ECO:0000313" key="4">
    <source>
        <dbReference type="Proteomes" id="UP000751852"/>
    </source>
</evidence>
<dbReference type="RefSeq" id="WP_198618002.1">
    <property type="nucleotide sequence ID" value="NZ_JABANU010000013.1"/>
</dbReference>
<feature type="chain" id="PRO_5045322460" description="Lipoprotein" evidence="2">
    <location>
        <begin position="20"/>
        <end position="193"/>
    </location>
</feature>
<organism evidence="3 4">
    <name type="scientific">Staphylococcus canis</name>
    <dbReference type="NCBI Taxonomy" id="2724942"/>
    <lineage>
        <taxon>Bacteria</taxon>
        <taxon>Bacillati</taxon>
        <taxon>Bacillota</taxon>
        <taxon>Bacilli</taxon>
        <taxon>Bacillales</taxon>
        <taxon>Staphylococcaceae</taxon>
        <taxon>Staphylococcus</taxon>
    </lineage>
</organism>
<feature type="region of interest" description="Disordered" evidence="1">
    <location>
        <begin position="24"/>
        <end position="73"/>
    </location>
</feature>
<feature type="compositionally biased region" description="Basic and acidic residues" evidence="1">
    <location>
        <begin position="43"/>
        <end position="65"/>
    </location>
</feature>
<evidence type="ECO:0000313" key="3">
    <source>
        <dbReference type="EMBL" id="MBI5975224.1"/>
    </source>
</evidence>
<gene>
    <name evidence="3" type="ORF">HHH54_06370</name>
</gene>
<keyword evidence="4" id="KW-1185">Reference proteome</keyword>
<dbReference type="PROSITE" id="PS51257">
    <property type="entry name" value="PROKAR_LIPOPROTEIN"/>
    <property type="match status" value="1"/>
</dbReference>
<name>A0ABS0T8Z6_9STAP</name>
<keyword evidence="2" id="KW-0732">Signal</keyword>
<dbReference type="EMBL" id="JABANU010000013">
    <property type="protein sequence ID" value="MBI5975224.1"/>
    <property type="molecule type" value="Genomic_DNA"/>
</dbReference>
<feature type="signal peptide" evidence="2">
    <location>
        <begin position="1"/>
        <end position="19"/>
    </location>
</feature>
<comment type="caution">
    <text evidence="3">The sequence shown here is derived from an EMBL/GenBank/DDBJ whole genome shotgun (WGS) entry which is preliminary data.</text>
</comment>